<organism evidence="8 9">
    <name type="scientific">Natronoflexus pectinivorans</name>
    <dbReference type="NCBI Taxonomy" id="682526"/>
    <lineage>
        <taxon>Bacteria</taxon>
        <taxon>Pseudomonadati</taxon>
        <taxon>Bacteroidota</taxon>
        <taxon>Bacteroidia</taxon>
        <taxon>Marinilabiliales</taxon>
        <taxon>Marinilabiliaceae</taxon>
        <taxon>Natronoflexus</taxon>
    </lineage>
</organism>
<evidence type="ECO:0000256" key="6">
    <source>
        <dbReference type="ARBA" id="ARBA00022825"/>
    </source>
</evidence>
<evidence type="ECO:0000313" key="9">
    <source>
        <dbReference type="Proteomes" id="UP000295221"/>
    </source>
</evidence>
<sequence>MWLAYQWTDFMMNLKVFNMIKYLSLTFLLFHLILINSHAREGMWIPVLIEQFNLAEMQEKGFELTASDIYNINEKSMHDAVVIFGGGCTGSMISPEGLLITNHHCGHRVIQSHSSVEQDYLTDGFWAMSREDELVNSNLRVTFLRRMEDVTNDVLQNVTNEMSMRQRKDSIDANIERIIAKAIDGTHYVGRVESFFNGNQFFLMVNEVFTDVRLVGAPPTSIGKFGGDTDNWMWPRHTGDVAFFRVYACENNLPAEYSPDNVPYEPKYFFPISLQGVEEGDFTMVMGYPGRTEQYVPSQHLKMLTEDIYPLLIGVRTHKLNIMDSYMEQDAAVRIAYASKHSSVSNAWKRWQGEIRGLGVLNAVEKKQDYETSIQNWILSNELINDEHALIFDLYDSLYTDFSYYRLGRDYILEMIGRTGMETVRFSGVFDRLALIGDDNVISDEVKENLRASITEHFRDFYKPLDKEMTISLLKMFFSEMYPKYNPDIFELIFEKFDGDFEAFVDDLFKNSVFTNEEKTNEWLESVTYDTRLDYRKDPAYVLFRSLRDFYYFNLTPGFNRKGQKLDSLNRVYINLMKEYEPERLFYPDANFTMRVSYGTVRGYEPRDGVYYQHLTTIDGVFEKYDPSFPDYYVPEHLKYLYENRKFGDYSVDDTLPLCFIATNHTTGGNSGSPVLNSRGELIGINFDRAWEGVMSDLMFNPDQCRNISVDIRYALFLIEKYGKAGYLLDEMKIIR</sequence>
<gene>
    <name evidence="8" type="ORF">EV194_10455</name>
</gene>
<accession>A0A4R2GJW8</accession>
<comment type="caution">
    <text evidence="8">The sequence shown here is derived from an EMBL/GenBank/DDBJ whole genome shotgun (WGS) entry which is preliminary data.</text>
</comment>
<dbReference type="Proteomes" id="UP000295221">
    <property type="component" value="Unassembled WGS sequence"/>
</dbReference>
<evidence type="ECO:0000256" key="1">
    <source>
        <dbReference type="ARBA" id="ARBA00010491"/>
    </source>
</evidence>
<dbReference type="AlphaFoldDB" id="A0A4R2GJW8"/>
<evidence type="ECO:0000256" key="7">
    <source>
        <dbReference type="RuleBase" id="RU366067"/>
    </source>
</evidence>
<dbReference type="GO" id="GO:0008239">
    <property type="term" value="F:dipeptidyl-peptidase activity"/>
    <property type="evidence" value="ECO:0007669"/>
    <property type="project" value="UniProtKB-UniRule"/>
</dbReference>
<keyword evidence="4" id="KW-0732">Signal</keyword>
<dbReference type="GO" id="GO:0043171">
    <property type="term" value="P:peptide catabolic process"/>
    <property type="evidence" value="ECO:0007669"/>
    <property type="project" value="UniProtKB-UniRule"/>
</dbReference>
<reference evidence="8 9" key="1">
    <citation type="submission" date="2019-03" db="EMBL/GenBank/DDBJ databases">
        <title>Genomic Encyclopedia of Type Strains, Phase IV (KMG-IV): sequencing the most valuable type-strain genomes for metagenomic binning, comparative biology and taxonomic classification.</title>
        <authorList>
            <person name="Goeker M."/>
        </authorList>
    </citation>
    <scope>NUCLEOTIDE SEQUENCE [LARGE SCALE GENOMIC DNA]</scope>
    <source>
        <strain evidence="8 9">DSM 24179</strain>
    </source>
</reference>
<dbReference type="PANTHER" id="PTHR38469:SF1">
    <property type="entry name" value="PERIPLASMIC PEPTIDASE SUBFAMILY S1B"/>
    <property type="match status" value="1"/>
</dbReference>
<comment type="function">
    <text evidence="7">Catalyzes the removal of dipeptides from the N-terminus of oligopeptides.</text>
</comment>
<dbReference type="Gene3D" id="2.40.10.10">
    <property type="entry name" value="Trypsin-like serine proteases"/>
    <property type="match status" value="1"/>
</dbReference>
<evidence type="ECO:0000256" key="5">
    <source>
        <dbReference type="ARBA" id="ARBA00022801"/>
    </source>
</evidence>
<evidence type="ECO:0000313" key="8">
    <source>
        <dbReference type="EMBL" id="TCO08744.1"/>
    </source>
</evidence>
<keyword evidence="5 7" id="KW-0378">Hydrolase</keyword>
<keyword evidence="3 7" id="KW-0645">Protease</keyword>
<dbReference type="EMBL" id="SLWK01000004">
    <property type="protein sequence ID" value="TCO08744.1"/>
    <property type="molecule type" value="Genomic_DNA"/>
</dbReference>
<keyword evidence="2 7" id="KW-0031">Aminopeptidase</keyword>
<dbReference type="PANTHER" id="PTHR38469">
    <property type="entry name" value="PERIPLASMIC PEPTIDASE SUBFAMILY S1B"/>
    <property type="match status" value="1"/>
</dbReference>
<keyword evidence="6 7" id="KW-0720">Serine protease</keyword>
<dbReference type="InterPro" id="IPR043504">
    <property type="entry name" value="Peptidase_S1_PA_chymotrypsin"/>
</dbReference>
<dbReference type="GO" id="GO:0006508">
    <property type="term" value="P:proteolysis"/>
    <property type="evidence" value="ECO:0007669"/>
    <property type="project" value="UniProtKB-KW"/>
</dbReference>
<evidence type="ECO:0000256" key="3">
    <source>
        <dbReference type="ARBA" id="ARBA00022670"/>
    </source>
</evidence>
<dbReference type="InterPro" id="IPR019500">
    <property type="entry name" value="Pep_S46"/>
</dbReference>
<dbReference type="Pfam" id="PF10459">
    <property type="entry name" value="Peptidase_S46"/>
    <property type="match status" value="1"/>
</dbReference>
<protein>
    <recommendedName>
        <fullName evidence="7">Dipeptidyl-peptidase</fullName>
        <ecNumber evidence="7">3.4.14.-</ecNumber>
    </recommendedName>
</protein>
<proteinExistence type="inferred from homology"/>
<evidence type="ECO:0000256" key="4">
    <source>
        <dbReference type="ARBA" id="ARBA00022729"/>
    </source>
</evidence>
<dbReference type="EC" id="3.4.14.-" evidence="7"/>
<dbReference type="InterPro" id="IPR009003">
    <property type="entry name" value="Peptidase_S1_PA"/>
</dbReference>
<dbReference type="SUPFAM" id="SSF50494">
    <property type="entry name" value="Trypsin-like serine proteases"/>
    <property type="match status" value="1"/>
</dbReference>
<keyword evidence="9" id="KW-1185">Reference proteome</keyword>
<evidence type="ECO:0000256" key="2">
    <source>
        <dbReference type="ARBA" id="ARBA00022438"/>
    </source>
</evidence>
<dbReference type="GO" id="GO:0070009">
    <property type="term" value="F:serine-type aminopeptidase activity"/>
    <property type="evidence" value="ECO:0007669"/>
    <property type="project" value="UniProtKB-UniRule"/>
</dbReference>
<name>A0A4R2GJW8_9BACT</name>
<comment type="similarity">
    <text evidence="1 7">Belongs to the peptidase S46 family.</text>
</comment>